<evidence type="ECO:0000313" key="1">
    <source>
        <dbReference type="EMBL" id="MBX8644617.1"/>
    </source>
</evidence>
<dbReference type="EMBL" id="JAHEAC010000079">
    <property type="protein sequence ID" value="MBX8644617.1"/>
    <property type="molecule type" value="Genomic_DNA"/>
</dbReference>
<sequence length="44" mass="4598">MESYLQGVATRDVRSVVEQLGVGHIAIHSVEDGKGTGYSSAPVP</sequence>
<evidence type="ECO:0000313" key="2">
    <source>
        <dbReference type="Proteomes" id="UP000750197"/>
    </source>
</evidence>
<protein>
    <submittedName>
        <fullName evidence="1">Transposase</fullName>
    </submittedName>
</protein>
<reference evidence="1" key="1">
    <citation type="submission" date="2021-05" db="EMBL/GenBank/DDBJ databases">
        <title>Genomic insights into ecological role and evolution of a novel Thermoplasmata order Candidatus Sysuiplasmatales.</title>
        <authorList>
            <person name="Yuan Y."/>
        </authorList>
    </citation>
    <scope>NUCLEOTIDE SEQUENCE</scope>
    <source>
        <strain evidence="1">TUT19-bin139</strain>
    </source>
</reference>
<dbReference type="AlphaFoldDB" id="A0A8J7YU96"/>
<comment type="caution">
    <text evidence="1">The sequence shown here is derived from an EMBL/GenBank/DDBJ whole genome shotgun (WGS) entry which is preliminary data.</text>
</comment>
<proteinExistence type="predicted"/>
<gene>
    <name evidence="1" type="ORF">KIY12_07855</name>
</gene>
<dbReference type="Proteomes" id="UP000750197">
    <property type="component" value="Unassembled WGS sequence"/>
</dbReference>
<organism evidence="1 2">
    <name type="scientific">Candidatus Sysuiplasma superficiale</name>
    <dbReference type="NCBI Taxonomy" id="2823368"/>
    <lineage>
        <taxon>Archaea</taxon>
        <taxon>Methanobacteriati</taxon>
        <taxon>Thermoplasmatota</taxon>
        <taxon>Thermoplasmata</taxon>
        <taxon>Candidatus Sysuiplasmatales</taxon>
        <taxon>Candidatus Sysuiplasmataceae</taxon>
        <taxon>Candidatus Sysuiplasma</taxon>
    </lineage>
</organism>
<accession>A0A8J7YU96</accession>
<name>A0A8J7YU96_9ARCH</name>